<feature type="signal peptide" evidence="2">
    <location>
        <begin position="1"/>
        <end position="18"/>
    </location>
</feature>
<dbReference type="GeneID" id="64629574"/>
<evidence type="ECO:0000313" key="4">
    <source>
        <dbReference type="Proteomes" id="UP000807769"/>
    </source>
</evidence>
<feature type="region of interest" description="Disordered" evidence="1">
    <location>
        <begin position="39"/>
        <end position="73"/>
    </location>
</feature>
<keyword evidence="4" id="KW-1185">Reference proteome</keyword>
<name>A0A9P7EBX7_9AGAM</name>
<comment type="caution">
    <text evidence="3">The sequence shown here is derived from an EMBL/GenBank/DDBJ whole genome shotgun (WGS) entry which is preliminary data.</text>
</comment>
<gene>
    <name evidence="3" type="ORF">BJ212DRAFT_1352345</name>
</gene>
<sequence>MSVYYVCCCLFLFFLVNSFRMSRTLEGAMYGCPCANESVSRSGTANPFSAPKRNEQHFGYPQRRGKSTPKPWW</sequence>
<accession>A0A9P7EBX7</accession>
<keyword evidence="2" id="KW-0732">Signal</keyword>
<dbReference type="Proteomes" id="UP000807769">
    <property type="component" value="Unassembled WGS sequence"/>
</dbReference>
<evidence type="ECO:0008006" key="5">
    <source>
        <dbReference type="Google" id="ProtNLM"/>
    </source>
</evidence>
<evidence type="ECO:0000313" key="3">
    <source>
        <dbReference type="EMBL" id="KAG1816672.1"/>
    </source>
</evidence>
<proteinExistence type="predicted"/>
<protein>
    <recommendedName>
        <fullName evidence="5">Secreted protein</fullName>
    </recommendedName>
</protein>
<dbReference type="AlphaFoldDB" id="A0A9P7EBX7"/>
<reference evidence="3" key="1">
    <citation type="journal article" date="2020" name="New Phytol.">
        <title>Comparative genomics reveals dynamic genome evolution in host specialist ectomycorrhizal fungi.</title>
        <authorList>
            <person name="Lofgren L.A."/>
            <person name="Nguyen N.H."/>
            <person name="Vilgalys R."/>
            <person name="Ruytinx J."/>
            <person name="Liao H.L."/>
            <person name="Branco S."/>
            <person name="Kuo A."/>
            <person name="LaButti K."/>
            <person name="Lipzen A."/>
            <person name="Andreopoulos W."/>
            <person name="Pangilinan J."/>
            <person name="Riley R."/>
            <person name="Hundley H."/>
            <person name="Na H."/>
            <person name="Barry K."/>
            <person name="Grigoriev I.V."/>
            <person name="Stajich J.E."/>
            <person name="Kennedy P.G."/>
        </authorList>
    </citation>
    <scope>NUCLEOTIDE SEQUENCE</scope>
    <source>
        <strain evidence="3">MN1</strain>
    </source>
</reference>
<evidence type="ECO:0000256" key="1">
    <source>
        <dbReference type="SAM" id="MobiDB-lite"/>
    </source>
</evidence>
<feature type="chain" id="PRO_5040345437" description="Secreted protein" evidence="2">
    <location>
        <begin position="19"/>
        <end position="73"/>
    </location>
</feature>
<dbReference type="EMBL" id="JABBWG010000015">
    <property type="protein sequence ID" value="KAG1816672.1"/>
    <property type="molecule type" value="Genomic_DNA"/>
</dbReference>
<organism evidence="3 4">
    <name type="scientific">Suillus subaureus</name>
    <dbReference type="NCBI Taxonomy" id="48587"/>
    <lineage>
        <taxon>Eukaryota</taxon>
        <taxon>Fungi</taxon>
        <taxon>Dikarya</taxon>
        <taxon>Basidiomycota</taxon>
        <taxon>Agaricomycotina</taxon>
        <taxon>Agaricomycetes</taxon>
        <taxon>Agaricomycetidae</taxon>
        <taxon>Boletales</taxon>
        <taxon>Suillineae</taxon>
        <taxon>Suillaceae</taxon>
        <taxon>Suillus</taxon>
    </lineage>
</organism>
<evidence type="ECO:0000256" key="2">
    <source>
        <dbReference type="SAM" id="SignalP"/>
    </source>
</evidence>
<dbReference type="RefSeq" id="XP_041193232.1">
    <property type="nucleotide sequence ID" value="XM_041335557.1"/>
</dbReference>